<reference evidence="2 3" key="1">
    <citation type="journal article" date="2013" name="Curr. Biol.">
        <title>The Genome of the Foraminiferan Reticulomyxa filosa.</title>
        <authorList>
            <person name="Glockner G."/>
            <person name="Hulsmann N."/>
            <person name="Schleicher M."/>
            <person name="Noegel A.A."/>
            <person name="Eichinger L."/>
            <person name="Gallinger C."/>
            <person name="Pawlowski J."/>
            <person name="Sierra R."/>
            <person name="Euteneuer U."/>
            <person name="Pillet L."/>
            <person name="Moustafa A."/>
            <person name="Platzer M."/>
            <person name="Groth M."/>
            <person name="Szafranski K."/>
            <person name="Schliwa M."/>
        </authorList>
    </citation>
    <scope>NUCLEOTIDE SEQUENCE [LARGE SCALE GENOMIC DNA]</scope>
</reference>
<keyword evidence="1" id="KW-0812">Transmembrane</keyword>
<keyword evidence="1" id="KW-0472">Membrane</keyword>
<evidence type="ECO:0000313" key="2">
    <source>
        <dbReference type="EMBL" id="ETO11012.1"/>
    </source>
</evidence>
<keyword evidence="3" id="KW-1185">Reference proteome</keyword>
<organism evidence="2 3">
    <name type="scientific">Reticulomyxa filosa</name>
    <dbReference type="NCBI Taxonomy" id="46433"/>
    <lineage>
        <taxon>Eukaryota</taxon>
        <taxon>Sar</taxon>
        <taxon>Rhizaria</taxon>
        <taxon>Retaria</taxon>
        <taxon>Foraminifera</taxon>
        <taxon>Monothalamids</taxon>
        <taxon>Reticulomyxidae</taxon>
        <taxon>Reticulomyxa</taxon>
    </lineage>
</organism>
<dbReference type="AlphaFoldDB" id="X6MC46"/>
<evidence type="ECO:0000256" key="1">
    <source>
        <dbReference type="SAM" id="Phobius"/>
    </source>
</evidence>
<accession>X6MC46</accession>
<evidence type="ECO:0000313" key="3">
    <source>
        <dbReference type="Proteomes" id="UP000023152"/>
    </source>
</evidence>
<keyword evidence="1" id="KW-1133">Transmembrane helix</keyword>
<feature type="transmembrane region" description="Helical" evidence="1">
    <location>
        <begin position="125"/>
        <end position="147"/>
    </location>
</feature>
<comment type="caution">
    <text evidence="2">The sequence shown here is derived from an EMBL/GenBank/DDBJ whole genome shotgun (WGS) entry which is preliminary data.</text>
</comment>
<sequence length="149" mass="17222">IPWILESALNIPVLEMKYVVLGYIINLLVLSLSVVGCFCVIAAAQNVQDIILNSVALFFMVELDDNMSQVIAYTIMQFWFAQDQLKSKEQRYFDAHNILCTKKEYCNEAKRQHLFIHQIKCVTCVFEWIFTLTTVANMFIGPLLIFLCK</sequence>
<proteinExistence type="predicted"/>
<gene>
    <name evidence="2" type="ORF">RFI_26365</name>
</gene>
<protein>
    <submittedName>
        <fullName evidence="2">Uncharacterized protein</fullName>
    </submittedName>
</protein>
<feature type="transmembrane region" description="Helical" evidence="1">
    <location>
        <begin position="20"/>
        <end position="44"/>
    </location>
</feature>
<dbReference type="Proteomes" id="UP000023152">
    <property type="component" value="Unassembled WGS sequence"/>
</dbReference>
<feature type="non-terminal residue" evidence="2">
    <location>
        <position position="1"/>
    </location>
</feature>
<dbReference type="EMBL" id="ASPP01022882">
    <property type="protein sequence ID" value="ETO11012.1"/>
    <property type="molecule type" value="Genomic_DNA"/>
</dbReference>
<name>X6MC46_RETFI</name>